<sequence length="30" mass="3325">MRRKRQDCKESGTDSVYSGTEALARCFASA</sequence>
<evidence type="ECO:0000313" key="2">
    <source>
        <dbReference type="Proteomes" id="UP000191987"/>
    </source>
</evidence>
<gene>
    <name evidence="1" type="ORF">AGR7C_Lc120031</name>
</gene>
<dbReference type="EMBL" id="FBWG01000030">
    <property type="protein sequence ID" value="CUX45727.1"/>
    <property type="molecule type" value="Genomic_DNA"/>
</dbReference>
<dbReference type="AlphaFoldDB" id="A0A1S7R1U5"/>
<organism evidence="1 2">
    <name type="scientific">Agrobacterium deltaense Zutra 3/1</name>
    <dbReference type="NCBI Taxonomy" id="1183427"/>
    <lineage>
        <taxon>Bacteria</taxon>
        <taxon>Pseudomonadati</taxon>
        <taxon>Pseudomonadota</taxon>
        <taxon>Alphaproteobacteria</taxon>
        <taxon>Hyphomicrobiales</taxon>
        <taxon>Rhizobiaceae</taxon>
        <taxon>Rhizobium/Agrobacterium group</taxon>
        <taxon>Agrobacterium</taxon>
    </lineage>
</organism>
<reference evidence="1 2" key="1">
    <citation type="submission" date="2016-01" db="EMBL/GenBank/DDBJ databases">
        <authorList>
            <person name="Oliw E.H."/>
        </authorList>
    </citation>
    <scope>NUCLEOTIDE SEQUENCE [LARGE SCALE GENOMIC DNA]</scope>
    <source>
        <strain evidence="1 2">Zutra 3-1</strain>
    </source>
</reference>
<evidence type="ECO:0000313" key="1">
    <source>
        <dbReference type="EMBL" id="CUX45727.1"/>
    </source>
</evidence>
<accession>A0A1S7R1U5</accession>
<protein>
    <submittedName>
        <fullName evidence="1">Uncharacterized protein</fullName>
    </submittedName>
</protein>
<dbReference type="Proteomes" id="UP000191987">
    <property type="component" value="Unassembled WGS sequence"/>
</dbReference>
<name>A0A1S7R1U5_9HYPH</name>
<proteinExistence type="predicted"/>